<evidence type="ECO:0000313" key="1">
    <source>
        <dbReference type="EMBL" id="PRP79041.1"/>
    </source>
</evidence>
<dbReference type="EMBL" id="MDYQ01000199">
    <property type="protein sequence ID" value="PRP79041.1"/>
    <property type="molecule type" value="Genomic_DNA"/>
</dbReference>
<gene>
    <name evidence="1" type="ORF">PROFUN_13119</name>
</gene>
<reference evidence="1 2" key="1">
    <citation type="journal article" date="2018" name="Genome Biol. Evol.">
        <title>Multiple Roots of Fruiting Body Formation in Amoebozoa.</title>
        <authorList>
            <person name="Hillmann F."/>
            <person name="Forbes G."/>
            <person name="Novohradska S."/>
            <person name="Ferling I."/>
            <person name="Riege K."/>
            <person name="Groth M."/>
            <person name="Westermann M."/>
            <person name="Marz M."/>
            <person name="Spaller T."/>
            <person name="Winckler T."/>
            <person name="Schaap P."/>
            <person name="Glockner G."/>
        </authorList>
    </citation>
    <scope>NUCLEOTIDE SEQUENCE [LARGE SCALE GENOMIC DNA]</scope>
    <source>
        <strain evidence="1 2">Jena</strain>
    </source>
</reference>
<name>A0A2P6N514_9EUKA</name>
<dbReference type="Proteomes" id="UP000241769">
    <property type="component" value="Unassembled WGS sequence"/>
</dbReference>
<sequence>MRMHYGILTGVWKKLHKMGSPILIGNNNINNNALRMWMHDIDYCWHAFREDNKSLMLLFIRGI</sequence>
<keyword evidence="2" id="KW-1185">Reference proteome</keyword>
<accession>A0A2P6N514</accession>
<feature type="non-terminal residue" evidence="1">
    <location>
        <position position="63"/>
    </location>
</feature>
<evidence type="ECO:0000313" key="2">
    <source>
        <dbReference type="Proteomes" id="UP000241769"/>
    </source>
</evidence>
<dbReference type="AlphaFoldDB" id="A0A2P6N514"/>
<organism evidence="1 2">
    <name type="scientific">Planoprotostelium fungivorum</name>
    <dbReference type="NCBI Taxonomy" id="1890364"/>
    <lineage>
        <taxon>Eukaryota</taxon>
        <taxon>Amoebozoa</taxon>
        <taxon>Evosea</taxon>
        <taxon>Variosea</taxon>
        <taxon>Cavosteliida</taxon>
        <taxon>Cavosteliaceae</taxon>
        <taxon>Planoprotostelium</taxon>
    </lineage>
</organism>
<dbReference type="InParanoid" id="A0A2P6N514"/>
<comment type="caution">
    <text evidence="1">The sequence shown here is derived from an EMBL/GenBank/DDBJ whole genome shotgun (WGS) entry which is preliminary data.</text>
</comment>
<proteinExistence type="predicted"/>
<protein>
    <submittedName>
        <fullName evidence="1">Uncharacterized protein</fullName>
    </submittedName>
</protein>